<accession>A0A0D9YUG4</accession>
<name>A0A0D9YUG4_9ORYZ</name>
<reference evidence="2" key="1">
    <citation type="submission" date="2015-04" db="UniProtKB">
        <authorList>
            <consortium name="EnsemblPlants"/>
        </authorList>
    </citation>
    <scope>IDENTIFICATION</scope>
</reference>
<organism evidence="2">
    <name type="scientific">Oryza glumipatula</name>
    <dbReference type="NCBI Taxonomy" id="40148"/>
    <lineage>
        <taxon>Eukaryota</taxon>
        <taxon>Viridiplantae</taxon>
        <taxon>Streptophyta</taxon>
        <taxon>Embryophyta</taxon>
        <taxon>Tracheophyta</taxon>
        <taxon>Spermatophyta</taxon>
        <taxon>Magnoliopsida</taxon>
        <taxon>Liliopsida</taxon>
        <taxon>Poales</taxon>
        <taxon>Poaceae</taxon>
        <taxon>BOP clade</taxon>
        <taxon>Oryzoideae</taxon>
        <taxon>Oryzeae</taxon>
        <taxon>Oryzinae</taxon>
        <taxon>Oryza</taxon>
    </lineage>
</organism>
<dbReference type="Gramene" id="OGLUM02G23130.1">
    <property type="protein sequence ID" value="OGLUM02G23130.1"/>
    <property type="gene ID" value="OGLUM02G23130"/>
</dbReference>
<evidence type="ECO:0000313" key="2">
    <source>
        <dbReference type="EnsemblPlants" id="OGLUM02G23130.1"/>
    </source>
</evidence>
<keyword evidence="3" id="KW-1185">Reference proteome</keyword>
<dbReference type="AlphaFoldDB" id="A0A0D9YUG4"/>
<feature type="compositionally biased region" description="Basic residues" evidence="1">
    <location>
        <begin position="140"/>
        <end position="149"/>
    </location>
</feature>
<feature type="region of interest" description="Disordered" evidence="1">
    <location>
        <begin position="21"/>
        <end position="41"/>
    </location>
</feature>
<feature type="compositionally biased region" description="Polar residues" evidence="1">
    <location>
        <begin position="194"/>
        <end position="209"/>
    </location>
</feature>
<sequence length="253" mass="27063">MGRGPSLLLPCYPLRHADDTLRHSASGTGMSIEARRSRLKSGEGDRILPRERPVVHHTCQPPHPKPAGKATPRRGRWVAIVATSTLPPSLPTRPGMCVAHRWPPAKARAPPPPPSLHYPSRSAWDGVDLDGPTATSTTTSRRRRRHHRLSPATSCLPAGLPPVQPPTPLLPCRHRGSVRISHGTARSGHDRAGSVSSTTAAEGPSSSTAAAEGPSSSMPPPATVAYAYLTLPTVRPRPSQRPSTLCRGWHDAR</sequence>
<proteinExistence type="predicted"/>
<reference evidence="2" key="2">
    <citation type="submission" date="2018-05" db="EMBL/GenBank/DDBJ databases">
        <title>OgluRS3 (Oryza glumaepatula Reference Sequence Version 3).</title>
        <authorList>
            <person name="Zhang J."/>
            <person name="Kudrna D."/>
            <person name="Lee S."/>
            <person name="Talag J."/>
            <person name="Welchert J."/>
            <person name="Wing R.A."/>
        </authorList>
    </citation>
    <scope>NUCLEOTIDE SEQUENCE [LARGE SCALE GENOMIC DNA]</scope>
</reference>
<dbReference type="HOGENOM" id="CLU_066756_0_0_1"/>
<protein>
    <submittedName>
        <fullName evidence="2">Uncharacterized protein</fullName>
    </submittedName>
</protein>
<feature type="region of interest" description="Disordered" evidence="1">
    <location>
        <begin position="106"/>
        <end position="253"/>
    </location>
</feature>
<dbReference type="EnsemblPlants" id="OGLUM02G23130.1">
    <property type="protein sequence ID" value="OGLUM02G23130.1"/>
    <property type="gene ID" value="OGLUM02G23130"/>
</dbReference>
<dbReference type="Proteomes" id="UP000026961">
    <property type="component" value="Chromosome 2"/>
</dbReference>
<evidence type="ECO:0000313" key="3">
    <source>
        <dbReference type="Proteomes" id="UP000026961"/>
    </source>
</evidence>
<evidence type="ECO:0000256" key="1">
    <source>
        <dbReference type="SAM" id="MobiDB-lite"/>
    </source>
</evidence>
<feature type="compositionally biased region" description="Pro residues" evidence="1">
    <location>
        <begin position="159"/>
        <end position="169"/>
    </location>
</feature>